<dbReference type="EMBL" id="BMAV01013521">
    <property type="protein sequence ID" value="GFY61264.1"/>
    <property type="molecule type" value="Genomic_DNA"/>
</dbReference>
<proteinExistence type="predicted"/>
<evidence type="ECO:0000313" key="1">
    <source>
        <dbReference type="EMBL" id="GFY61264.1"/>
    </source>
</evidence>
<gene>
    <name evidence="1" type="ORF">TNIN_123721</name>
</gene>
<dbReference type="AlphaFoldDB" id="A0A8X7CDT7"/>
<evidence type="ECO:0000313" key="2">
    <source>
        <dbReference type="Proteomes" id="UP000886998"/>
    </source>
</evidence>
<sequence length="107" mass="12035">MSIPYSRCSKLSSQMYHLASSENPWNVGFLIICKSTQQSLCKTSFFRFPCLVYVSETGFIKLISVRLPGTCIIRFDTARSVYRQTGVFKPVIDVLGTAAEEVEQKIA</sequence>
<protein>
    <submittedName>
        <fullName evidence="1">Uncharacterized protein</fullName>
    </submittedName>
</protein>
<accession>A0A8X7CDT7</accession>
<dbReference type="Proteomes" id="UP000886998">
    <property type="component" value="Unassembled WGS sequence"/>
</dbReference>
<reference evidence="1" key="1">
    <citation type="submission" date="2020-08" db="EMBL/GenBank/DDBJ databases">
        <title>Multicomponent nature underlies the extraordinary mechanical properties of spider dragline silk.</title>
        <authorList>
            <person name="Kono N."/>
            <person name="Nakamura H."/>
            <person name="Mori M."/>
            <person name="Yoshida Y."/>
            <person name="Ohtoshi R."/>
            <person name="Malay A.D."/>
            <person name="Moran D.A.P."/>
            <person name="Tomita M."/>
            <person name="Numata K."/>
            <person name="Arakawa K."/>
        </authorList>
    </citation>
    <scope>NUCLEOTIDE SEQUENCE</scope>
</reference>
<name>A0A8X7CDT7_9ARAC</name>
<comment type="caution">
    <text evidence="1">The sequence shown here is derived from an EMBL/GenBank/DDBJ whole genome shotgun (WGS) entry which is preliminary data.</text>
</comment>
<organism evidence="1 2">
    <name type="scientific">Trichonephila inaurata madagascariensis</name>
    <dbReference type="NCBI Taxonomy" id="2747483"/>
    <lineage>
        <taxon>Eukaryota</taxon>
        <taxon>Metazoa</taxon>
        <taxon>Ecdysozoa</taxon>
        <taxon>Arthropoda</taxon>
        <taxon>Chelicerata</taxon>
        <taxon>Arachnida</taxon>
        <taxon>Araneae</taxon>
        <taxon>Araneomorphae</taxon>
        <taxon>Entelegynae</taxon>
        <taxon>Araneoidea</taxon>
        <taxon>Nephilidae</taxon>
        <taxon>Trichonephila</taxon>
        <taxon>Trichonephila inaurata</taxon>
    </lineage>
</organism>
<keyword evidence="2" id="KW-1185">Reference proteome</keyword>